<dbReference type="Gene3D" id="2.60.120.10">
    <property type="entry name" value="Jelly Rolls"/>
    <property type="match status" value="2"/>
</dbReference>
<dbReference type="AlphaFoldDB" id="A0AAV5NMF3"/>
<dbReference type="EMBL" id="BSNX01000008">
    <property type="protein sequence ID" value="GLQ71829.1"/>
    <property type="molecule type" value="Genomic_DNA"/>
</dbReference>
<dbReference type="PIRSF" id="PIRSF006232">
    <property type="entry name" value="Pirin"/>
    <property type="match status" value="1"/>
</dbReference>
<comment type="similarity">
    <text evidence="1 3">Belongs to the pirin family.</text>
</comment>
<comment type="caution">
    <text evidence="6">The sequence shown here is derived from an EMBL/GenBank/DDBJ whole genome shotgun (WGS) entry which is preliminary data.</text>
</comment>
<dbReference type="Pfam" id="PF02678">
    <property type="entry name" value="Pirin"/>
    <property type="match status" value="1"/>
</dbReference>
<dbReference type="InterPro" id="IPR008778">
    <property type="entry name" value="Pirin_C_dom"/>
</dbReference>
<keyword evidence="2" id="KW-0408">Iron</keyword>
<proteinExistence type="inferred from homology"/>
<sequence length="286" mass="31305">MTALKNINATQQVKVTGNALSVGSGFTGLGFRHSQFEGTMDPIIMVDHYTMTVPTFGAHPHAGISAVSVIFEDSEGKFNNRDSLGNDFDIEAGDLYWLNAGSGALHDEAPRQGAKIHGLQIFVNLPAKLKHQSPSSLHIKKKNMPTLEGQGYRVRLVLGESNGQRVSESSVWPFLILDGYASEDSTFTHNIKEDFNAWLYAVEGDLQYKIDGKWHALAQGESTTISQTDPIELNVRGTSETQSHFTLLSGETINESFVQQGPFAMSNQQEIDDVTARYQAGELGSL</sequence>
<keyword evidence="7" id="KW-1185">Reference proteome</keyword>
<dbReference type="GO" id="GO:0046872">
    <property type="term" value="F:metal ion binding"/>
    <property type="evidence" value="ECO:0007669"/>
    <property type="project" value="UniProtKB-KW"/>
</dbReference>
<feature type="binding site" evidence="2">
    <location>
        <position position="108"/>
    </location>
    <ligand>
        <name>Fe cation</name>
        <dbReference type="ChEBI" id="CHEBI:24875"/>
    </ligand>
</feature>
<dbReference type="PANTHER" id="PTHR13903:SF8">
    <property type="entry name" value="PIRIN"/>
    <property type="match status" value="1"/>
</dbReference>
<dbReference type="InterPro" id="IPR012093">
    <property type="entry name" value="Pirin"/>
</dbReference>
<feature type="domain" description="Pirin C-terminal" evidence="5">
    <location>
        <begin position="178"/>
        <end position="283"/>
    </location>
</feature>
<reference evidence="7" key="1">
    <citation type="journal article" date="2019" name="Int. J. Syst. Evol. Microbiol.">
        <title>The Global Catalogue of Microorganisms (GCM) 10K type strain sequencing project: providing services to taxonomists for standard genome sequencing and annotation.</title>
        <authorList>
            <consortium name="The Broad Institute Genomics Platform"/>
            <consortium name="The Broad Institute Genome Sequencing Center for Infectious Disease"/>
            <person name="Wu L."/>
            <person name="Ma J."/>
        </authorList>
    </citation>
    <scope>NUCLEOTIDE SEQUENCE [LARGE SCALE GENOMIC DNA]</scope>
    <source>
        <strain evidence="7">NBRC 15640</strain>
    </source>
</reference>
<gene>
    <name evidence="6" type="ORF">GCM10007932_11890</name>
</gene>
<keyword evidence="2" id="KW-0479">Metal-binding</keyword>
<dbReference type="Pfam" id="PF05726">
    <property type="entry name" value="Pirin_C"/>
    <property type="match status" value="1"/>
</dbReference>
<accession>A0AAV5NMF3</accession>
<dbReference type="Proteomes" id="UP001156690">
    <property type="component" value="Unassembled WGS sequence"/>
</dbReference>
<feature type="domain" description="Pirin N-terminal" evidence="4">
    <location>
        <begin position="53"/>
        <end position="123"/>
    </location>
</feature>
<evidence type="ECO:0000313" key="7">
    <source>
        <dbReference type="Proteomes" id="UP001156690"/>
    </source>
</evidence>
<dbReference type="SUPFAM" id="SSF51182">
    <property type="entry name" value="RmlC-like cupins"/>
    <property type="match status" value="1"/>
</dbReference>
<feature type="binding site" evidence="2">
    <location>
        <position position="106"/>
    </location>
    <ligand>
        <name>Fe cation</name>
        <dbReference type="ChEBI" id="CHEBI:24875"/>
    </ligand>
</feature>
<name>A0AAV5NMF3_9VIBR</name>
<dbReference type="RefSeq" id="WP_126608283.1">
    <property type="nucleotide sequence ID" value="NZ_AP025144.1"/>
</dbReference>
<evidence type="ECO:0000259" key="4">
    <source>
        <dbReference type="Pfam" id="PF02678"/>
    </source>
</evidence>
<evidence type="ECO:0000256" key="1">
    <source>
        <dbReference type="ARBA" id="ARBA00008416"/>
    </source>
</evidence>
<dbReference type="InterPro" id="IPR014710">
    <property type="entry name" value="RmlC-like_jellyroll"/>
</dbReference>
<evidence type="ECO:0000313" key="6">
    <source>
        <dbReference type="EMBL" id="GLQ71829.1"/>
    </source>
</evidence>
<evidence type="ECO:0000259" key="5">
    <source>
        <dbReference type="Pfam" id="PF05726"/>
    </source>
</evidence>
<organism evidence="6 7">
    <name type="scientific">Vibrio penaeicida</name>
    <dbReference type="NCBI Taxonomy" id="104609"/>
    <lineage>
        <taxon>Bacteria</taxon>
        <taxon>Pseudomonadati</taxon>
        <taxon>Pseudomonadota</taxon>
        <taxon>Gammaproteobacteria</taxon>
        <taxon>Vibrionales</taxon>
        <taxon>Vibrionaceae</taxon>
        <taxon>Vibrio</taxon>
    </lineage>
</organism>
<comment type="cofactor">
    <cofactor evidence="2">
        <name>Fe cation</name>
        <dbReference type="ChEBI" id="CHEBI:24875"/>
    </cofactor>
    <text evidence="2">Binds 1 Fe cation per subunit.</text>
</comment>
<evidence type="ECO:0000256" key="3">
    <source>
        <dbReference type="RuleBase" id="RU003457"/>
    </source>
</evidence>
<protein>
    <submittedName>
        <fullName evidence="6">Pirin-like protein</fullName>
    </submittedName>
</protein>
<dbReference type="PANTHER" id="PTHR13903">
    <property type="entry name" value="PIRIN-RELATED"/>
    <property type="match status" value="1"/>
</dbReference>
<dbReference type="InterPro" id="IPR011051">
    <property type="entry name" value="RmlC_Cupin_sf"/>
</dbReference>
<dbReference type="InterPro" id="IPR003829">
    <property type="entry name" value="Pirin_N_dom"/>
</dbReference>
<evidence type="ECO:0000256" key="2">
    <source>
        <dbReference type="PIRSR" id="PIRSR006232-1"/>
    </source>
</evidence>
<feature type="binding site" evidence="2">
    <location>
        <position position="59"/>
    </location>
    <ligand>
        <name>Fe cation</name>
        <dbReference type="ChEBI" id="CHEBI:24875"/>
    </ligand>
</feature>
<feature type="binding site" evidence="2">
    <location>
        <position position="61"/>
    </location>
    <ligand>
        <name>Fe cation</name>
        <dbReference type="ChEBI" id="CHEBI:24875"/>
    </ligand>
</feature>